<organism evidence="4">
    <name type="scientific">Oryza rufipogon</name>
    <name type="common">Brownbeard rice</name>
    <name type="synonym">Asian wild rice</name>
    <dbReference type="NCBI Taxonomy" id="4529"/>
    <lineage>
        <taxon>Eukaryota</taxon>
        <taxon>Viridiplantae</taxon>
        <taxon>Streptophyta</taxon>
        <taxon>Embryophyta</taxon>
        <taxon>Tracheophyta</taxon>
        <taxon>Spermatophyta</taxon>
        <taxon>Magnoliopsida</taxon>
        <taxon>Liliopsida</taxon>
        <taxon>Poales</taxon>
        <taxon>Poaceae</taxon>
        <taxon>BOP clade</taxon>
        <taxon>Oryzoideae</taxon>
        <taxon>Oryzeae</taxon>
        <taxon>Oryzinae</taxon>
        <taxon>Oryza</taxon>
    </lineage>
</organism>
<evidence type="ECO:0000313" key="3">
    <source>
        <dbReference type="EMBL" id="BBF90144.1"/>
    </source>
</evidence>
<dbReference type="EMBL" id="AP018890">
    <property type="protein sequence ID" value="BBF90145.1"/>
    <property type="molecule type" value="Genomic_DNA"/>
</dbReference>
<evidence type="ECO:0000259" key="2">
    <source>
        <dbReference type="Pfam" id="PF05754"/>
    </source>
</evidence>
<name>A0A679BBK6_ORYRU</name>
<dbReference type="AlphaFoldDB" id="A0A679BBK6"/>
<feature type="domain" description="DUF834" evidence="2">
    <location>
        <begin position="48"/>
        <end position="82"/>
    </location>
</feature>
<gene>
    <name evidence="4" type="primary">ORUFIb0043P10.20</name>
    <name evidence="3" type="synonym">ORUFIb0043P10.17</name>
</gene>
<feature type="compositionally biased region" description="Basic and acidic residues" evidence="1">
    <location>
        <begin position="30"/>
        <end position="45"/>
    </location>
</feature>
<reference evidence="4" key="1">
    <citation type="submission" date="2018-08" db="EMBL/GenBank/DDBJ databases">
        <title>Oryza rufipogon genomic DNA, chromosome 11, BAC clone:ORUFIb0043P10.</title>
        <authorList>
            <person name="Wu J."/>
            <person name="Kanamori H."/>
        </authorList>
    </citation>
    <scope>NUCLEOTIDE SEQUENCE</scope>
    <source>
        <strain evidence="4">W1943</strain>
    </source>
</reference>
<dbReference type="Pfam" id="PF05754">
    <property type="entry name" value="DUF834"/>
    <property type="match status" value="1"/>
</dbReference>
<proteinExistence type="predicted"/>
<protein>
    <recommendedName>
        <fullName evidence="2">DUF834 domain-containing protein</fullName>
    </recommendedName>
</protein>
<dbReference type="EMBL" id="AP018890">
    <property type="protein sequence ID" value="BBF90144.1"/>
    <property type="molecule type" value="Genomic_DNA"/>
</dbReference>
<evidence type="ECO:0000256" key="1">
    <source>
        <dbReference type="SAM" id="MobiDB-lite"/>
    </source>
</evidence>
<dbReference type="InterPro" id="IPR008552">
    <property type="entry name" value="DUF834"/>
</dbReference>
<accession>A0A679BBK6</accession>
<feature type="region of interest" description="Disordered" evidence="1">
    <location>
        <begin position="165"/>
        <end position="190"/>
    </location>
</feature>
<evidence type="ECO:0000313" key="4">
    <source>
        <dbReference type="EMBL" id="BBF90145.1"/>
    </source>
</evidence>
<feature type="region of interest" description="Disordered" evidence="1">
    <location>
        <begin position="1"/>
        <end position="47"/>
    </location>
</feature>
<sequence length="288" mass="29353">MLTKGGDGETATGKPAAGSSGRQRWSGGVPRREAADGDWDDRGAERAISVVPGGEEAVAGVRLGVADPREETAQSGVDRGGGATQMETANTAAISGWCCEKRRLEPAAAAERGGARGCGASKVERGNGAVDGVRTAAAMPGRATAQCGVNESGGAARLEFAEERRSWGARGESGKRRRGLGEEGETGEEAPGMLFIGEGRRDRAREGWKLAGDVGGERGAGGGDVAGFCGERGSGAGCGREVEGVSGPRRLGRGEVRDRRREWAAWAAVGAGRRLGMTGGVHGSHLSA</sequence>